<dbReference type="OrthoDB" id="3942886at2759"/>
<keyword evidence="4" id="KW-1185">Reference proteome</keyword>
<reference evidence="3" key="1">
    <citation type="journal article" date="2020" name="Stud. Mycol.">
        <title>101 Dothideomycetes genomes: a test case for predicting lifestyles and emergence of pathogens.</title>
        <authorList>
            <person name="Haridas S."/>
            <person name="Albert R."/>
            <person name="Binder M."/>
            <person name="Bloem J."/>
            <person name="Labutti K."/>
            <person name="Salamov A."/>
            <person name="Andreopoulos B."/>
            <person name="Baker S."/>
            <person name="Barry K."/>
            <person name="Bills G."/>
            <person name="Bluhm B."/>
            <person name="Cannon C."/>
            <person name="Castanera R."/>
            <person name="Culley D."/>
            <person name="Daum C."/>
            <person name="Ezra D."/>
            <person name="Gonzalez J."/>
            <person name="Henrissat B."/>
            <person name="Kuo A."/>
            <person name="Liang C."/>
            <person name="Lipzen A."/>
            <person name="Lutzoni F."/>
            <person name="Magnuson J."/>
            <person name="Mondo S."/>
            <person name="Nolan M."/>
            <person name="Ohm R."/>
            <person name="Pangilinan J."/>
            <person name="Park H.-J."/>
            <person name="Ramirez L."/>
            <person name="Alfaro M."/>
            <person name="Sun H."/>
            <person name="Tritt A."/>
            <person name="Yoshinaga Y."/>
            <person name="Zwiers L.-H."/>
            <person name="Turgeon B."/>
            <person name="Goodwin S."/>
            <person name="Spatafora J."/>
            <person name="Crous P."/>
            <person name="Grigoriev I."/>
        </authorList>
    </citation>
    <scope>NUCLEOTIDE SEQUENCE</scope>
    <source>
        <strain evidence="3">CBS 122681</strain>
    </source>
</reference>
<sequence length="229" mass="25799">MPTALPSSIIRDLHHHYTISYAQQIILKSRDPVFLVVSFMPPLSIPTGSSRISRISTSSDGVSLLSSIFLLALVAAVCLRIAIVYSIRKKRRTETLHRHSDSEKSSIACQDFYGKDPRQCQYPEKQNQQRRSDSQFGNCTSPTFKPIYPWIAPPTPLPGPYDPQVYPLPTIRRHSYADPSKGLPLEHETISYTRRVSTNSIPHRQASIQGMVTTSSHGWRRNQWVVSGG</sequence>
<evidence type="ECO:0000313" key="3">
    <source>
        <dbReference type="EMBL" id="KAF2659629.1"/>
    </source>
</evidence>
<feature type="transmembrane region" description="Helical" evidence="2">
    <location>
        <begin position="64"/>
        <end position="87"/>
    </location>
</feature>
<dbReference type="AlphaFoldDB" id="A0A6A6THY5"/>
<feature type="region of interest" description="Disordered" evidence="1">
    <location>
        <begin position="118"/>
        <end position="138"/>
    </location>
</feature>
<name>A0A6A6THY5_9PLEO</name>
<gene>
    <name evidence="3" type="ORF">K491DRAFT_150445</name>
</gene>
<evidence type="ECO:0000313" key="4">
    <source>
        <dbReference type="Proteomes" id="UP000799324"/>
    </source>
</evidence>
<protein>
    <submittedName>
        <fullName evidence="3">Uncharacterized protein</fullName>
    </submittedName>
</protein>
<keyword evidence="2" id="KW-0472">Membrane</keyword>
<dbReference type="EMBL" id="MU004305">
    <property type="protein sequence ID" value="KAF2659629.1"/>
    <property type="molecule type" value="Genomic_DNA"/>
</dbReference>
<accession>A0A6A6THY5</accession>
<keyword evidence="2" id="KW-1133">Transmembrane helix</keyword>
<proteinExistence type="predicted"/>
<dbReference type="Proteomes" id="UP000799324">
    <property type="component" value="Unassembled WGS sequence"/>
</dbReference>
<evidence type="ECO:0000256" key="2">
    <source>
        <dbReference type="SAM" id="Phobius"/>
    </source>
</evidence>
<keyword evidence="2" id="KW-0812">Transmembrane</keyword>
<organism evidence="3 4">
    <name type="scientific">Lophiostoma macrostomum CBS 122681</name>
    <dbReference type="NCBI Taxonomy" id="1314788"/>
    <lineage>
        <taxon>Eukaryota</taxon>
        <taxon>Fungi</taxon>
        <taxon>Dikarya</taxon>
        <taxon>Ascomycota</taxon>
        <taxon>Pezizomycotina</taxon>
        <taxon>Dothideomycetes</taxon>
        <taxon>Pleosporomycetidae</taxon>
        <taxon>Pleosporales</taxon>
        <taxon>Lophiostomataceae</taxon>
        <taxon>Lophiostoma</taxon>
    </lineage>
</organism>
<evidence type="ECO:0000256" key="1">
    <source>
        <dbReference type="SAM" id="MobiDB-lite"/>
    </source>
</evidence>